<keyword evidence="1" id="KW-0812">Transmembrane</keyword>
<feature type="transmembrane region" description="Helical" evidence="1">
    <location>
        <begin position="29"/>
        <end position="47"/>
    </location>
</feature>
<name>A0AA42PF66_STUST</name>
<reference evidence="2" key="1">
    <citation type="submission" date="2022-09" db="EMBL/GenBank/DDBJ databases">
        <title>Intensive care unit water sources are persistently colonized with multi-drug resistant bacteria and are the site of extensive horizontal gene transfer of antibiotic resistance genes.</title>
        <authorList>
            <person name="Diorio-Toth L."/>
        </authorList>
    </citation>
    <scope>NUCLEOTIDE SEQUENCE</scope>
    <source>
        <strain evidence="2">GD03947</strain>
    </source>
</reference>
<dbReference type="EMBL" id="JAOCAE010000030">
    <property type="protein sequence ID" value="MDH1238787.1"/>
    <property type="molecule type" value="Genomic_DNA"/>
</dbReference>
<dbReference type="RefSeq" id="WP_227335325.1">
    <property type="nucleotide sequence ID" value="NZ_CAJFAG010000016.1"/>
</dbReference>
<sequence length="141" mass="15310">MANQSIHPITQPSGIAQARQNDPMFSKTISIKVIFALALAILMAWAGHSSVLLVGTTQVDWSSNGDAHPHAHDEVFSCALCADHYHSSVTADHVHETPHLPVLMSVGLLPKRTLPIDAPLNAMPLGPIFLIERPPRSRFVI</sequence>
<organism evidence="2 3">
    <name type="scientific">Stutzerimonas stutzeri</name>
    <name type="common">Pseudomonas stutzeri</name>
    <dbReference type="NCBI Taxonomy" id="316"/>
    <lineage>
        <taxon>Bacteria</taxon>
        <taxon>Pseudomonadati</taxon>
        <taxon>Pseudomonadota</taxon>
        <taxon>Gammaproteobacteria</taxon>
        <taxon>Pseudomonadales</taxon>
        <taxon>Pseudomonadaceae</taxon>
        <taxon>Stutzerimonas</taxon>
    </lineage>
</organism>
<evidence type="ECO:0000313" key="3">
    <source>
        <dbReference type="Proteomes" id="UP001158500"/>
    </source>
</evidence>
<proteinExistence type="predicted"/>
<dbReference type="Proteomes" id="UP001158500">
    <property type="component" value="Unassembled WGS sequence"/>
</dbReference>
<protein>
    <submittedName>
        <fullName evidence="2">Uncharacterized protein</fullName>
    </submittedName>
</protein>
<evidence type="ECO:0000313" key="2">
    <source>
        <dbReference type="EMBL" id="MDH1238787.1"/>
    </source>
</evidence>
<comment type="caution">
    <text evidence="2">The sequence shown here is derived from an EMBL/GenBank/DDBJ whole genome shotgun (WGS) entry which is preliminary data.</text>
</comment>
<gene>
    <name evidence="2" type="ORF">N5C32_22395</name>
</gene>
<dbReference type="AlphaFoldDB" id="A0AA42PF66"/>
<accession>A0AA42PF66</accession>
<keyword evidence="1" id="KW-0472">Membrane</keyword>
<evidence type="ECO:0000256" key="1">
    <source>
        <dbReference type="SAM" id="Phobius"/>
    </source>
</evidence>
<keyword evidence="1" id="KW-1133">Transmembrane helix</keyword>